<keyword evidence="4" id="KW-1185">Reference proteome</keyword>
<dbReference type="PANTHER" id="PTHR43667:SF2">
    <property type="entry name" value="FATTY ACID C-METHYL TRANSFERASE"/>
    <property type="match status" value="1"/>
</dbReference>
<dbReference type="GO" id="GO:0032259">
    <property type="term" value="P:methylation"/>
    <property type="evidence" value="ECO:0007669"/>
    <property type="project" value="UniProtKB-KW"/>
</dbReference>
<dbReference type="Proteomes" id="UP000564629">
    <property type="component" value="Unassembled WGS sequence"/>
</dbReference>
<sequence>MLDALVAATARPAPFQPSDAPFWDDPYISGELLAAHLDPTHDAASRRPAEIDRTVAHLAASGLAGPGTRVLDLGCGPGLYAQRLAALGCAVTGVDLSERSLAHARRAAAGAGLAIEYRRQDFRTLDEPGRFDLVLQAYGELSTFADDVRDDLLRRARAALAPGGALALDVSTPVQGAADDGDAWERADGGLWRPGPHLVLARTHRYDDDVRCRQYTVLTDDDVTTYRMWFHDYVPGTLTPVLAAAGLRIEATGSSLAGDPWRDDAPWLAVLARAV</sequence>
<dbReference type="AlphaFoldDB" id="A0A511FH49"/>
<dbReference type="SUPFAM" id="SSF53335">
    <property type="entry name" value="S-adenosyl-L-methionine-dependent methyltransferases"/>
    <property type="match status" value="1"/>
</dbReference>
<proteinExistence type="predicted"/>
<dbReference type="EMBL" id="JACHDN010000001">
    <property type="protein sequence ID" value="MBB5471400.1"/>
    <property type="molecule type" value="Genomic_DNA"/>
</dbReference>
<reference evidence="3 5" key="2">
    <citation type="submission" date="2020-08" db="EMBL/GenBank/DDBJ databases">
        <title>Sequencing the genomes of 1000 actinobacteria strains.</title>
        <authorList>
            <person name="Klenk H.-P."/>
        </authorList>
    </citation>
    <scope>NUCLEOTIDE SEQUENCE [LARGE SCALE GENOMIC DNA]</scope>
    <source>
        <strain evidence="3 5">DSM 9581</strain>
    </source>
</reference>
<organism evidence="2 4">
    <name type="scientific">Cellulomonas hominis</name>
    <dbReference type="NCBI Taxonomy" id="156981"/>
    <lineage>
        <taxon>Bacteria</taxon>
        <taxon>Bacillati</taxon>
        <taxon>Actinomycetota</taxon>
        <taxon>Actinomycetes</taxon>
        <taxon>Micrococcales</taxon>
        <taxon>Cellulomonadaceae</taxon>
        <taxon>Cellulomonas</taxon>
    </lineage>
</organism>
<name>A0A511FH49_9CELL</name>
<evidence type="ECO:0000313" key="4">
    <source>
        <dbReference type="Proteomes" id="UP000321723"/>
    </source>
</evidence>
<dbReference type="RefSeq" id="WP_183834711.1">
    <property type="nucleotide sequence ID" value="NZ_BJVQ01000085.1"/>
</dbReference>
<dbReference type="GO" id="GO:0008168">
    <property type="term" value="F:methyltransferase activity"/>
    <property type="evidence" value="ECO:0007669"/>
    <property type="project" value="UniProtKB-KW"/>
</dbReference>
<dbReference type="PANTHER" id="PTHR43667">
    <property type="entry name" value="CYCLOPROPANE-FATTY-ACYL-PHOSPHOLIPID SYNTHASE"/>
    <property type="match status" value="1"/>
</dbReference>
<dbReference type="EMBL" id="BJVQ01000085">
    <property type="protein sequence ID" value="GEL48531.1"/>
    <property type="molecule type" value="Genomic_DNA"/>
</dbReference>
<dbReference type="Proteomes" id="UP000321723">
    <property type="component" value="Unassembled WGS sequence"/>
</dbReference>
<gene>
    <name evidence="2" type="ORF">CHO01_36470</name>
    <name evidence="3" type="ORF">HNR08_000136</name>
</gene>
<keyword evidence="2" id="KW-0808">Transferase</keyword>
<evidence type="ECO:0000313" key="3">
    <source>
        <dbReference type="EMBL" id="MBB5471400.1"/>
    </source>
</evidence>
<comment type="caution">
    <text evidence="2">The sequence shown here is derived from an EMBL/GenBank/DDBJ whole genome shotgun (WGS) entry which is preliminary data.</text>
</comment>
<reference evidence="2 4" key="1">
    <citation type="submission" date="2019-07" db="EMBL/GenBank/DDBJ databases">
        <title>Whole genome shotgun sequence of Cellulomonas hominis NBRC 16055.</title>
        <authorList>
            <person name="Hosoyama A."/>
            <person name="Uohara A."/>
            <person name="Ohji S."/>
            <person name="Ichikawa N."/>
        </authorList>
    </citation>
    <scope>NUCLEOTIDE SEQUENCE [LARGE SCALE GENOMIC DNA]</scope>
    <source>
        <strain evidence="2 4">NBRC 16055</strain>
    </source>
</reference>
<evidence type="ECO:0000313" key="5">
    <source>
        <dbReference type="Proteomes" id="UP000564629"/>
    </source>
</evidence>
<dbReference type="InterPro" id="IPR050723">
    <property type="entry name" value="CFA/CMAS"/>
</dbReference>
<dbReference type="InterPro" id="IPR041698">
    <property type="entry name" value="Methyltransf_25"/>
</dbReference>
<dbReference type="Pfam" id="PF13649">
    <property type="entry name" value="Methyltransf_25"/>
    <property type="match status" value="1"/>
</dbReference>
<protein>
    <submittedName>
        <fullName evidence="3">Cyclopropane fatty-acyl-phospholipid synthase-like methyltransferase</fullName>
    </submittedName>
    <submittedName>
        <fullName evidence="2">SAM-dependent methyltransferase</fullName>
    </submittedName>
</protein>
<dbReference type="Gene3D" id="3.40.50.150">
    <property type="entry name" value="Vaccinia Virus protein VP39"/>
    <property type="match status" value="1"/>
</dbReference>
<evidence type="ECO:0000313" key="2">
    <source>
        <dbReference type="EMBL" id="GEL48531.1"/>
    </source>
</evidence>
<evidence type="ECO:0000259" key="1">
    <source>
        <dbReference type="Pfam" id="PF13649"/>
    </source>
</evidence>
<feature type="domain" description="Methyltransferase" evidence="1">
    <location>
        <begin position="70"/>
        <end position="164"/>
    </location>
</feature>
<dbReference type="CDD" id="cd02440">
    <property type="entry name" value="AdoMet_MTases"/>
    <property type="match status" value="1"/>
</dbReference>
<keyword evidence="2" id="KW-0489">Methyltransferase</keyword>
<accession>A0A511FH49</accession>
<dbReference type="InterPro" id="IPR029063">
    <property type="entry name" value="SAM-dependent_MTases_sf"/>
</dbReference>